<dbReference type="AlphaFoldDB" id="A0A5B3G3W8"/>
<dbReference type="Pfam" id="PF03372">
    <property type="entry name" value="Exo_endo_phos"/>
    <property type="match status" value="1"/>
</dbReference>
<reference evidence="4 5" key="1">
    <citation type="journal article" date="2019" name="Nat. Med.">
        <title>A library of human gut bacterial isolates paired with longitudinal multiomics data enables mechanistic microbiome research.</title>
        <authorList>
            <person name="Poyet M."/>
            <person name="Groussin M."/>
            <person name="Gibbons S.M."/>
            <person name="Avila-Pacheco J."/>
            <person name="Jiang X."/>
            <person name="Kearney S.M."/>
            <person name="Perrotta A.R."/>
            <person name="Berdy B."/>
            <person name="Zhao S."/>
            <person name="Lieberman T.D."/>
            <person name="Swanson P.K."/>
            <person name="Smith M."/>
            <person name="Roesemann S."/>
            <person name="Alexander J.E."/>
            <person name="Rich S.A."/>
            <person name="Livny J."/>
            <person name="Vlamakis H."/>
            <person name="Clish C."/>
            <person name="Bullock K."/>
            <person name="Deik A."/>
            <person name="Scott J."/>
            <person name="Pierce K.A."/>
            <person name="Xavier R.J."/>
            <person name="Alm E.J."/>
        </authorList>
    </citation>
    <scope>NUCLEOTIDE SEQUENCE [LARGE SCALE GENOMIC DNA]</scope>
    <source>
        <strain evidence="3 4">BIOML-A1</strain>
        <strain evidence="2 5">BIOML-A2</strain>
    </source>
</reference>
<dbReference type="EMBL" id="VVXJ01000016">
    <property type="protein sequence ID" value="KAA2375434.1"/>
    <property type="molecule type" value="Genomic_DNA"/>
</dbReference>
<comment type="caution">
    <text evidence="2">The sequence shown here is derived from an EMBL/GenBank/DDBJ whole genome shotgun (WGS) entry which is preliminary data.</text>
</comment>
<dbReference type="GeneID" id="92758218"/>
<keyword evidence="2" id="KW-0378">Hydrolase</keyword>
<dbReference type="InterPro" id="IPR051916">
    <property type="entry name" value="GPI-anchor_lipid_remodeler"/>
</dbReference>
<dbReference type="GO" id="GO:0006506">
    <property type="term" value="P:GPI anchor biosynthetic process"/>
    <property type="evidence" value="ECO:0007669"/>
    <property type="project" value="TreeGrafter"/>
</dbReference>
<accession>A0A5B3G3W8</accession>
<proteinExistence type="predicted"/>
<organism evidence="2 5">
    <name type="scientific">Alistipes shahii</name>
    <dbReference type="NCBI Taxonomy" id="328814"/>
    <lineage>
        <taxon>Bacteria</taxon>
        <taxon>Pseudomonadati</taxon>
        <taxon>Bacteroidota</taxon>
        <taxon>Bacteroidia</taxon>
        <taxon>Bacteroidales</taxon>
        <taxon>Rikenellaceae</taxon>
        <taxon>Alistipes</taxon>
    </lineage>
</organism>
<dbReference type="Proteomes" id="UP000322658">
    <property type="component" value="Unassembled WGS sequence"/>
</dbReference>
<dbReference type="InterPro" id="IPR036691">
    <property type="entry name" value="Endo/exonu/phosph_ase_sf"/>
</dbReference>
<dbReference type="GO" id="GO:0004519">
    <property type="term" value="F:endonuclease activity"/>
    <property type="evidence" value="ECO:0007669"/>
    <property type="project" value="UniProtKB-KW"/>
</dbReference>
<dbReference type="RefSeq" id="WP_022061901.1">
    <property type="nucleotide sequence ID" value="NZ_CATXTW010000008.1"/>
</dbReference>
<protein>
    <submittedName>
        <fullName evidence="2">Endonuclease</fullName>
    </submittedName>
</protein>
<evidence type="ECO:0000313" key="4">
    <source>
        <dbReference type="Proteomes" id="UP000322658"/>
    </source>
</evidence>
<dbReference type="PANTHER" id="PTHR14859:SF15">
    <property type="entry name" value="ENDONUCLEASE_EXONUCLEASE_PHOSPHATASE DOMAIN-CONTAINING PROTEIN"/>
    <property type="match status" value="1"/>
</dbReference>
<keyword evidence="2" id="KW-0255">Endonuclease</keyword>
<keyword evidence="2" id="KW-0540">Nuclease</keyword>
<evidence type="ECO:0000313" key="2">
    <source>
        <dbReference type="EMBL" id="KAA2368323.1"/>
    </source>
</evidence>
<feature type="domain" description="Endonuclease/exonuclease/phosphatase" evidence="1">
    <location>
        <begin position="31"/>
        <end position="241"/>
    </location>
</feature>
<evidence type="ECO:0000313" key="5">
    <source>
        <dbReference type="Proteomes" id="UP000323567"/>
    </source>
</evidence>
<evidence type="ECO:0000313" key="3">
    <source>
        <dbReference type="EMBL" id="KAA2375434.1"/>
    </source>
</evidence>
<evidence type="ECO:0000259" key="1">
    <source>
        <dbReference type="Pfam" id="PF03372"/>
    </source>
</evidence>
<dbReference type="Proteomes" id="UP000323567">
    <property type="component" value="Unassembled WGS sequence"/>
</dbReference>
<name>A0A5B3G3W8_9BACT</name>
<dbReference type="InterPro" id="IPR005135">
    <property type="entry name" value="Endo/exonuclease/phosphatase"/>
</dbReference>
<dbReference type="SUPFAM" id="SSF56219">
    <property type="entry name" value="DNase I-like"/>
    <property type="match status" value="1"/>
</dbReference>
<sequence length="252" mass="27704">MKPFLRILLPAAVCGLLLGACTQRQTTLKFMSYNIRNGRGIDNVQDLGRVAEIINRTAPDIVALQELDSVTGRMAGRFIPGELGEMTGMHARFCRAIDYDGGAYGVGLLSRDEPLAVRRIPLPGREESRVLFVAEFPDYVVCVTHLSLTPEDQRASLPIIRTVTDTCRKPVLLAGDFNMKVAKTVLDGLGGTFRPLSDTTQMTFPSDKPSIRIDYILGRGLPESAVVTERQVDTSTVASDHCPLWVSLAWKK</sequence>
<dbReference type="PROSITE" id="PS51257">
    <property type="entry name" value="PROKAR_LIPOPROTEIN"/>
    <property type="match status" value="1"/>
</dbReference>
<dbReference type="EMBL" id="VVXK01000015">
    <property type="protein sequence ID" value="KAA2368323.1"/>
    <property type="molecule type" value="Genomic_DNA"/>
</dbReference>
<dbReference type="PANTHER" id="PTHR14859">
    <property type="entry name" value="CALCOFLUOR WHITE HYPERSENSITIVE PROTEIN PRECURSOR"/>
    <property type="match status" value="1"/>
</dbReference>
<gene>
    <name evidence="3" type="ORF">F2Y07_08485</name>
    <name evidence="2" type="ORF">F2Y13_10745</name>
</gene>
<dbReference type="GO" id="GO:0016020">
    <property type="term" value="C:membrane"/>
    <property type="evidence" value="ECO:0007669"/>
    <property type="project" value="GOC"/>
</dbReference>
<dbReference type="Gene3D" id="3.60.10.10">
    <property type="entry name" value="Endonuclease/exonuclease/phosphatase"/>
    <property type="match status" value="1"/>
</dbReference>